<dbReference type="NCBIfam" id="TIGR02937">
    <property type="entry name" value="sigma70-ECF"/>
    <property type="match status" value="1"/>
</dbReference>
<dbReference type="AlphaFoldDB" id="A0A4S4BVG2"/>
<evidence type="ECO:0000256" key="5">
    <source>
        <dbReference type="ARBA" id="ARBA00023163"/>
    </source>
</evidence>
<keyword evidence="2 6" id="KW-0805">Transcription regulation</keyword>
<dbReference type="Pfam" id="PF08281">
    <property type="entry name" value="Sigma70_r4_2"/>
    <property type="match status" value="1"/>
</dbReference>
<dbReference type="InterPro" id="IPR014284">
    <property type="entry name" value="RNA_pol_sigma-70_dom"/>
</dbReference>
<evidence type="ECO:0000256" key="1">
    <source>
        <dbReference type="ARBA" id="ARBA00010641"/>
    </source>
</evidence>
<dbReference type="Gene3D" id="1.10.1740.10">
    <property type="match status" value="1"/>
</dbReference>
<dbReference type="InterPro" id="IPR036388">
    <property type="entry name" value="WH-like_DNA-bd_sf"/>
</dbReference>
<dbReference type="InterPro" id="IPR039425">
    <property type="entry name" value="RNA_pol_sigma-70-like"/>
</dbReference>
<evidence type="ECO:0000256" key="6">
    <source>
        <dbReference type="RuleBase" id="RU000716"/>
    </source>
</evidence>
<sequence length="200" mass="23547">MKQSYRQTKRWTVLNSEANFDYLKYMTDHADKKALLSELMTAYGREVWNYAYSISRKREMADDITQEVFIKVFKNLHGFRSDASVKTWLLTITRNTAIDFQRSAFLRKVTLTDWSLETGESRSVEQEVMEKQSVNDMWKLVLKLPTKYREVIILYAHHQLSLREIADMLDVTEGTVKSRMFHARKKLSKLKEQNAYGSNG</sequence>
<dbReference type="SUPFAM" id="SSF88946">
    <property type="entry name" value="Sigma2 domain of RNA polymerase sigma factors"/>
    <property type="match status" value="1"/>
</dbReference>
<dbReference type="InterPro" id="IPR013324">
    <property type="entry name" value="RNA_pol_sigma_r3/r4-like"/>
</dbReference>
<dbReference type="GO" id="GO:0006352">
    <property type="term" value="P:DNA-templated transcription initiation"/>
    <property type="evidence" value="ECO:0007669"/>
    <property type="project" value="InterPro"/>
</dbReference>
<protein>
    <recommendedName>
        <fullName evidence="6">RNA polymerase sigma factor</fullName>
    </recommendedName>
</protein>
<feature type="domain" description="RNA polymerase sigma-70 region 2" evidence="7">
    <location>
        <begin position="39"/>
        <end position="103"/>
    </location>
</feature>
<dbReference type="Proteomes" id="UP000310636">
    <property type="component" value="Unassembled WGS sequence"/>
</dbReference>
<keyword evidence="4 6" id="KW-0238">DNA-binding</keyword>
<evidence type="ECO:0000256" key="2">
    <source>
        <dbReference type="ARBA" id="ARBA00023015"/>
    </source>
</evidence>
<dbReference type="PANTHER" id="PTHR43133">
    <property type="entry name" value="RNA POLYMERASE ECF-TYPE SIGMA FACTO"/>
    <property type="match status" value="1"/>
</dbReference>
<organism evidence="9 10">
    <name type="scientific">Cohnella fermenti</name>
    <dbReference type="NCBI Taxonomy" id="2565925"/>
    <lineage>
        <taxon>Bacteria</taxon>
        <taxon>Bacillati</taxon>
        <taxon>Bacillota</taxon>
        <taxon>Bacilli</taxon>
        <taxon>Bacillales</taxon>
        <taxon>Paenibacillaceae</taxon>
        <taxon>Cohnella</taxon>
    </lineage>
</organism>
<reference evidence="9 10" key="1">
    <citation type="submission" date="2019-04" db="EMBL/GenBank/DDBJ databases">
        <title>Cohnella sp. nov. isolated from preserved vegetables.</title>
        <authorList>
            <person name="Lin S.-Y."/>
            <person name="Hung M.-H."/>
            <person name="Young C.-C."/>
        </authorList>
    </citation>
    <scope>NUCLEOTIDE SEQUENCE [LARGE SCALE GENOMIC DNA]</scope>
    <source>
        <strain evidence="9 10">CC-MHH1044</strain>
    </source>
</reference>
<name>A0A4S4BVG2_9BACL</name>
<dbReference type="InterPro" id="IPR000838">
    <property type="entry name" value="RNA_pol_sigma70_ECF_CS"/>
</dbReference>
<dbReference type="GO" id="GO:0003677">
    <property type="term" value="F:DNA binding"/>
    <property type="evidence" value="ECO:0007669"/>
    <property type="project" value="UniProtKB-KW"/>
</dbReference>
<dbReference type="OrthoDB" id="9794508at2"/>
<keyword evidence="10" id="KW-1185">Reference proteome</keyword>
<dbReference type="InterPro" id="IPR007627">
    <property type="entry name" value="RNA_pol_sigma70_r2"/>
</dbReference>
<evidence type="ECO:0000259" key="8">
    <source>
        <dbReference type="Pfam" id="PF08281"/>
    </source>
</evidence>
<evidence type="ECO:0000313" key="10">
    <source>
        <dbReference type="Proteomes" id="UP000310636"/>
    </source>
</evidence>
<dbReference type="EMBL" id="SSOB01000016">
    <property type="protein sequence ID" value="THF78420.1"/>
    <property type="molecule type" value="Genomic_DNA"/>
</dbReference>
<accession>A0A4S4BVG2</accession>
<dbReference type="CDD" id="cd06171">
    <property type="entry name" value="Sigma70_r4"/>
    <property type="match status" value="1"/>
</dbReference>
<dbReference type="InterPro" id="IPR013325">
    <property type="entry name" value="RNA_pol_sigma_r2"/>
</dbReference>
<dbReference type="GO" id="GO:0006950">
    <property type="term" value="P:response to stress"/>
    <property type="evidence" value="ECO:0007669"/>
    <property type="project" value="UniProtKB-ARBA"/>
</dbReference>
<dbReference type="InterPro" id="IPR013249">
    <property type="entry name" value="RNA_pol_sigma70_r4_t2"/>
</dbReference>
<keyword evidence="5 6" id="KW-0804">Transcription</keyword>
<evidence type="ECO:0000256" key="3">
    <source>
        <dbReference type="ARBA" id="ARBA00023082"/>
    </source>
</evidence>
<evidence type="ECO:0000256" key="4">
    <source>
        <dbReference type="ARBA" id="ARBA00023125"/>
    </source>
</evidence>
<evidence type="ECO:0000313" key="9">
    <source>
        <dbReference type="EMBL" id="THF78420.1"/>
    </source>
</evidence>
<comment type="caution">
    <text evidence="9">The sequence shown here is derived from an EMBL/GenBank/DDBJ whole genome shotgun (WGS) entry which is preliminary data.</text>
</comment>
<dbReference type="SUPFAM" id="SSF88659">
    <property type="entry name" value="Sigma3 and sigma4 domains of RNA polymerase sigma factors"/>
    <property type="match status" value="1"/>
</dbReference>
<dbReference type="PROSITE" id="PS01063">
    <property type="entry name" value="SIGMA70_ECF"/>
    <property type="match status" value="1"/>
</dbReference>
<dbReference type="Gene3D" id="1.10.10.10">
    <property type="entry name" value="Winged helix-like DNA-binding domain superfamily/Winged helix DNA-binding domain"/>
    <property type="match status" value="1"/>
</dbReference>
<keyword evidence="3 6" id="KW-0731">Sigma factor</keyword>
<dbReference type="Pfam" id="PF04542">
    <property type="entry name" value="Sigma70_r2"/>
    <property type="match status" value="1"/>
</dbReference>
<dbReference type="GO" id="GO:0016987">
    <property type="term" value="F:sigma factor activity"/>
    <property type="evidence" value="ECO:0007669"/>
    <property type="project" value="UniProtKB-KW"/>
</dbReference>
<feature type="domain" description="RNA polymerase sigma factor 70 region 4 type 2" evidence="8">
    <location>
        <begin position="138"/>
        <end position="187"/>
    </location>
</feature>
<gene>
    <name evidence="9" type="ORF">E6C55_14530</name>
</gene>
<comment type="similarity">
    <text evidence="1 6">Belongs to the sigma-70 factor family. ECF subfamily.</text>
</comment>
<proteinExistence type="inferred from homology"/>
<evidence type="ECO:0000259" key="7">
    <source>
        <dbReference type="Pfam" id="PF04542"/>
    </source>
</evidence>
<dbReference type="PANTHER" id="PTHR43133:SF46">
    <property type="entry name" value="RNA POLYMERASE SIGMA-70 FACTOR ECF SUBFAMILY"/>
    <property type="match status" value="1"/>
</dbReference>